<feature type="domain" description="EamA" evidence="8">
    <location>
        <begin position="6"/>
        <end position="151"/>
    </location>
</feature>
<dbReference type="PANTHER" id="PTHR42920">
    <property type="entry name" value="OS03G0707200 PROTEIN-RELATED"/>
    <property type="match status" value="1"/>
</dbReference>
<dbReference type="InterPro" id="IPR037185">
    <property type="entry name" value="EmrE-like"/>
</dbReference>
<dbReference type="EMBL" id="CP016199">
    <property type="protein sequence ID" value="ASS37075.1"/>
    <property type="molecule type" value="Genomic_DNA"/>
</dbReference>
<feature type="transmembrane region" description="Helical" evidence="7">
    <location>
        <begin position="78"/>
        <end position="98"/>
    </location>
</feature>
<feature type="transmembrane region" description="Helical" evidence="7">
    <location>
        <begin position="136"/>
        <end position="156"/>
    </location>
</feature>
<evidence type="ECO:0000256" key="6">
    <source>
        <dbReference type="ARBA" id="ARBA00023136"/>
    </source>
</evidence>
<feature type="transmembrane region" description="Helical" evidence="7">
    <location>
        <begin position="40"/>
        <end position="57"/>
    </location>
</feature>
<dbReference type="GO" id="GO:0005886">
    <property type="term" value="C:plasma membrane"/>
    <property type="evidence" value="ECO:0007669"/>
    <property type="project" value="UniProtKB-SubCell"/>
</dbReference>
<gene>
    <name evidence="9" type="ORF">AXF17_00335</name>
</gene>
<feature type="transmembrane region" description="Helical" evidence="7">
    <location>
        <begin position="190"/>
        <end position="211"/>
    </location>
</feature>
<evidence type="ECO:0000313" key="9">
    <source>
        <dbReference type="EMBL" id="ASS37075.1"/>
    </source>
</evidence>
<dbReference type="Pfam" id="PF00892">
    <property type="entry name" value="EamA"/>
    <property type="match status" value="2"/>
</dbReference>
<keyword evidence="3" id="KW-1003">Cell membrane</keyword>
<comment type="similarity">
    <text evidence="2">Belongs to the EamA transporter family.</text>
</comment>
<evidence type="ECO:0000259" key="8">
    <source>
        <dbReference type="Pfam" id="PF00892"/>
    </source>
</evidence>
<name>A0A223AQ43_9FIRM</name>
<dbReference type="PANTHER" id="PTHR42920:SF5">
    <property type="entry name" value="EAMA DOMAIN-CONTAINING PROTEIN"/>
    <property type="match status" value="1"/>
</dbReference>
<dbReference type="AlphaFoldDB" id="A0A223AQ43"/>
<evidence type="ECO:0000313" key="10">
    <source>
        <dbReference type="Proteomes" id="UP000214689"/>
    </source>
</evidence>
<dbReference type="OrthoDB" id="9804865at2"/>
<keyword evidence="5 7" id="KW-1133">Transmembrane helix</keyword>
<feature type="transmembrane region" description="Helical" evidence="7">
    <location>
        <begin position="110"/>
        <end position="129"/>
    </location>
</feature>
<keyword evidence="4 7" id="KW-0812">Transmembrane</keyword>
<protein>
    <recommendedName>
        <fullName evidence="8">EamA domain-containing protein</fullName>
    </recommendedName>
</protein>
<dbReference type="InterPro" id="IPR051258">
    <property type="entry name" value="Diverse_Substrate_Transporter"/>
</dbReference>
<sequence>MSNGNKGNIALLLAAVIWGSGFIAQKMGMDTIGPYFFNGSRMVIAGLALLPLVIKMAKPKEFFSAKIHGESVVKSRKISLLKGSLVCGFLLAMASSLQQVGLIDVPVGRAGFIIVIYIILVPLLGIFAGHKVELKIWIAVLMAIIGFAMLSLHGGFSNLGKGDVITLLSSLFFAMQIISVSKHVTKNNAIMLSAAQMLVCGVLTLIVAFIVEHTTMEMIKNSLLVTLYSALIPTALAYTMQIIGQKYTNPTLASLLMSLESVFAAILGVLVLNEHMTLVEWGGCAVIFASTVVAQVQWKSPEKSRQDN</sequence>
<feature type="transmembrane region" description="Helical" evidence="7">
    <location>
        <begin position="252"/>
        <end position="272"/>
    </location>
</feature>
<evidence type="ECO:0000256" key="4">
    <source>
        <dbReference type="ARBA" id="ARBA00022692"/>
    </source>
</evidence>
<evidence type="ECO:0000256" key="2">
    <source>
        <dbReference type="ARBA" id="ARBA00007362"/>
    </source>
</evidence>
<evidence type="ECO:0000256" key="7">
    <source>
        <dbReference type="SAM" id="Phobius"/>
    </source>
</evidence>
<keyword evidence="10" id="KW-1185">Reference proteome</keyword>
<proteinExistence type="inferred from homology"/>
<evidence type="ECO:0000256" key="1">
    <source>
        <dbReference type="ARBA" id="ARBA00004651"/>
    </source>
</evidence>
<keyword evidence="6 7" id="KW-0472">Membrane</keyword>
<feature type="domain" description="EamA" evidence="8">
    <location>
        <begin position="161"/>
        <end position="293"/>
    </location>
</feature>
<dbReference type="InterPro" id="IPR000620">
    <property type="entry name" value="EamA_dom"/>
</dbReference>
<accession>A0A223AQ43</accession>
<organism evidence="9 10">
    <name type="scientific">Mogibacterium pumilum</name>
    <dbReference type="NCBI Taxonomy" id="86332"/>
    <lineage>
        <taxon>Bacteria</taxon>
        <taxon>Bacillati</taxon>
        <taxon>Bacillota</taxon>
        <taxon>Clostridia</taxon>
        <taxon>Peptostreptococcales</taxon>
        <taxon>Anaerovoracaceae</taxon>
        <taxon>Mogibacterium</taxon>
    </lineage>
</organism>
<dbReference type="SUPFAM" id="SSF103481">
    <property type="entry name" value="Multidrug resistance efflux transporter EmrE"/>
    <property type="match status" value="2"/>
</dbReference>
<dbReference type="Proteomes" id="UP000214689">
    <property type="component" value="Chromosome"/>
</dbReference>
<evidence type="ECO:0000256" key="5">
    <source>
        <dbReference type="ARBA" id="ARBA00022989"/>
    </source>
</evidence>
<comment type="subcellular location">
    <subcellularLocation>
        <location evidence="1">Cell membrane</location>
        <topology evidence="1">Multi-pass membrane protein</topology>
    </subcellularLocation>
</comment>
<dbReference type="RefSeq" id="WP_094233288.1">
    <property type="nucleotide sequence ID" value="NZ_CP016199.1"/>
</dbReference>
<feature type="transmembrane region" description="Helical" evidence="7">
    <location>
        <begin position="223"/>
        <end position="240"/>
    </location>
</feature>
<reference evidence="10" key="1">
    <citation type="submission" date="2016-05" db="EMBL/GenBank/DDBJ databases">
        <authorList>
            <person name="Holder M.E."/>
            <person name="Ajami N.J."/>
            <person name="Petrosino J.F."/>
        </authorList>
    </citation>
    <scope>NUCLEOTIDE SEQUENCE [LARGE SCALE GENOMIC DNA]</scope>
    <source>
        <strain evidence="10">ATCC 700696</strain>
    </source>
</reference>
<evidence type="ECO:0000256" key="3">
    <source>
        <dbReference type="ARBA" id="ARBA00022475"/>
    </source>
</evidence>
<feature type="transmembrane region" description="Helical" evidence="7">
    <location>
        <begin position="278"/>
        <end position="298"/>
    </location>
</feature>